<evidence type="ECO:0000256" key="4">
    <source>
        <dbReference type="SAM" id="SignalP"/>
    </source>
</evidence>
<dbReference type="PROSITE" id="PS00290">
    <property type="entry name" value="IG_MHC"/>
    <property type="match status" value="2"/>
</dbReference>
<name>Q5XG38_XENLA</name>
<dbReference type="AlphaFoldDB" id="Q5XG38"/>
<evidence type="ECO:0000256" key="1">
    <source>
        <dbReference type="ARBA" id="ARBA00023319"/>
    </source>
</evidence>
<dbReference type="InterPro" id="IPR036179">
    <property type="entry name" value="Ig-like_dom_sf"/>
</dbReference>
<dbReference type="KEGG" id="xla:495221"/>
<feature type="signal peptide" evidence="4">
    <location>
        <begin position="1"/>
        <end position="21"/>
    </location>
</feature>
<organism evidence="6">
    <name type="scientific">Xenopus laevis</name>
    <name type="common">African clawed frog</name>
    <dbReference type="NCBI Taxonomy" id="8355"/>
    <lineage>
        <taxon>Eukaryota</taxon>
        <taxon>Metazoa</taxon>
        <taxon>Chordata</taxon>
        <taxon>Craniata</taxon>
        <taxon>Vertebrata</taxon>
        <taxon>Euteleostomi</taxon>
        <taxon>Amphibia</taxon>
        <taxon>Batrachia</taxon>
        <taxon>Anura</taxon>
        <taxon>Pipoidea</taxon>
        <taxon>Pipidae</taxon>
        <taxon>Xenopodinae</taxon>
        <taxon>Xenopus</taxon>
        <taxon>Xenopus</taxon>
    </lineage>
</organism>
<keyword evidence="7" id="KW-1185">Reference proteome</keyword>
<dbReference type="InterPro" id="IPR003599">
    <property type="entry name" value="Ig_sub"/>
</dbReference>
<dbReference type="InterPro" id="IPR007110">
    <property type="entry name" value="Ig-like_dom"/>
</dbReference>
<dbReference type="Pfam" id="PF07686">
    <property type="entry name" value="V-set"/>
    <property type="match status" value="1"/>
</dbReference>
<dbReference type="DNASU" id="495221"/>
<keyword evidence="3" id="KW-0812">Transmembrane</keyword>
<feature type="domain" description="Ig-like" evidence="5">
    <location>
        <begin position="16"/>
        <end position="136"/>
    </location>
</feature>
<feature type="chain" id="PRO_5033206996" evidence="4 8">
    <location>
        <begin position="22"/>
        <end position="844"/>
    </location>
</feature>
<dbReference type="AGR" id="Xenbase:XB-GENE-5969042"/>
<accession>Q5XG38</accession>
<feature type="domain" description="Ig-like" evidence="5">
    <location>
        <begin position="139"/>
        <end position="241"/>
    </location>
</feature>
<keyword evidence="3" id="KW-1133">Transmembrane helix</keyword>
<dbReference type="RefSeq" id="NP_001088372.1">
    <property type="nucleotide sequence ID" value="NM_001094903.1"/>
</dbReference>
<dbReference type="Xenbase" id="XB-GENE-5969042">
    <property type="gene designation" value="XB5969033.L"/>
</dbReference>
<dbReference type="EMBL" id="BC084632">
    <property type="protein sequence ID" value="AAH84632.1"/>
    <property type="molecule type" value="mRNA"/>
</dbReference>
<evidence type="ECO:0000256" key="3">
    <source>
        <dbReference type="SAM" id="Phobius"/>
    </source>
</evidence>
<dbReference type="CDD" id="cd00098">
    <property type="entry name" value="IgC1"/>
    <property type="match status" value="2"/>
</dbReference>
<evidence type="ECO:0000313" key="8">
    <source>
        <dbReference type="RefSeq" id="NP_001088372.1"/>
    </source>
</evidence>
<dbReference type="InterPro" id="IPR013783">
    <property type="entry name" value="Ig-like_fold"/>
</dbReference>
<dbReference type="Gene3D" id="2.60.40.10">
    <property type="entry name" value="Immunoglobulins"/>
    <property type="match status" value="6"/>
</dbReference>
<evidence type="ECO:0000313" key="7">
    <source>
        <dbReference type="Proteomes" id="UP000186698"/>
    </source>
</evidence>
<dbReference type="Proteomes" id="UP000186698">
    <property type="component" value="Chromosome 4L"/>
</dbReference>
<sequence>MGPSCFIWFLLISLSPTATDTLGVKTSDFPIKFLRNQEAFIPCTVTDYGAGELDVKLFSFEWKMKTMNGSDKQVYLYVSGTHTPTRPGSYISDSEIIRGNVALHLPRVQFTDEGEYTCTVFYTPNKVVGHSTLQVSAPPTASLTPTDITMEPGMEKTVVCKADEFHPKDITFHWIKHIAGSRVGLLQEDGVSYTHPKKNKDETYNQTSFLRINPTLEDNGNIYSCNVSHRSMETDLHFNLTLSVTEPDNQGSTIIGAVVGVLLPVLFLGLSICIYMMFYKKVAPKLSPITGAEHLVHMNRATLSCLISGFRPKPIRITLWLKRNGGEEMEIDSWDSETQTGSSAPVSHHREEQRVVIVPEREGLMSNGNGTNLPPAQRPLQVEMVPVITSKSQRLSNCQCTIHITPNIEEDDGAELTVRVTHSALRLPISVSCRLKVGGVKPKLAKIISPLHILHGEPLTLTCPIYGFKPKPLSVTWLKVDQRGRETELLSWDQGTTNINDPKYSHQLAEDEREKGEEEEEDDINYFVSNLTLKPTVKEYHGAQYVCRTHHYTTEHTAEKRMKMQVLSVPELDPIENAPEVLYVGDEMKLSCRIHSFHPRTLDVSWYKENEILSSYNDPILHNNSGLFHFTSRTTYTPCVRDIGKTFRCEVSHPTLQNPKCVSWELKYLISEPRVSAIKCDPEVPGCNQTTTLSCDIEKFYPKDLKIRWYWGLEVIKSEGDPEGAKEDPESGLFSRTTEIQIIPTINDHGKQFLMEIIHNFKIYKKTSMKCKGLPTAEHSGKLFTCLIKHKELPQPIEKNISLKLPALKEVAPKKAEEVDGPRIVPAEVGEIECVTPNQVRTEN</sequence>
<reference evidence="8" key="3">
    <citation type="submission" date="2025-04" db="UniProtKB">
        <authorList>
            <consortium name="RefSeq"/>
        </authorList>
    </citation>
    <scope>IDENTIFICATION</scope>
</reference>
<protein>
    <submittedName>
        <fullName evidence="6">LOC495221 protein</fullName>
    </submittedName>
    <submittedName>
        <fullName evidence="8">Uncharacterized protein LOC495221 precursor</fullName>
    </submittedName>
</protein>
<gene>
    <name evidence="8 9" type="primary">XB5969033.L</name>
    <name evidence="8" type="synonym">LOC100497709.L</name>
    <name evidence="6" type="synonym">LOC495221</name>
    <name evidence="9" type="synonym">XB5969033</name>
</gene>
<dbReference type="Bgee" id="495221">
    <property type="expression patterns" value="Expressed in intestine and 14 other cell types or tissues"/>
</dbReference>
<dbReference type="InterPro" id="IPR013106">
    <property type="entry name" value="Ig_V-set"/>
</dbReference>
<dbReference type="PROSITE" id="PS50835">
    <property type="entry name" value="IG_LIKE"/>
    <property type="match status" value="5"/>
</dbReference>
<evidence type="ECO:0000313" key="9">
    <source>
        <dbReference type="Xenbase" id="XB-GENE-5969042"/>
    </source>
</evidence>
<dbReference type="SMART" id="SM00409">
    <property type="entry name" value="IG"/>
    <property type="match status" value="3"/>
</dbReference>
<dbReference type="InterPro" id="IPR003006">
    <property type="entry name" value="Ig/MHC_CS"/>
</dbReference>
<keyword evidence="4 8" id="KW-0732">Signal</keyword>
<dbReference type="InterPro" id="IPR003597">
    <property type="entry name" value="Ig_C1-set"/>
</dbReference>
<evidence type="ECO:0000256" key="2">
    <source>
        <dbReference type="SAM" id="MobiDB-lite"/>
    </source>
</evidence>
<feature type="domain" description="Ig-like" evidence="5">
    <location>
        <begin position="442"/>
        <end position="563"/>
    </location>
</feature>
<keyword evidence="3" id="KW-0472">Membrane</keyword>
<dbReference type="PANTHER" id="PTHR23411">
    <property type="entry name" value="TAPASIN"/>
    <property type="match status" value="1"/>
</dbReference>
<reference evidence="6" key="2">
    <citation type="submission" date="2004-10" db="EMBL/GenBank/DDBJ databases">
        <authorList>
            <consortium name="NIH - Xenopus Gene Collection (XGC) project"/>
        </authorList>
    </citation>
    <scope>NUCLEOTIDE SEQUENCE [LARGE SCALE MRNA]</scope>
    <source>
        <tissue evidence="6">Spleen</tissue>
    </source>
</reference>
<dbReference type="SUPFAM" id="SSF48726">
    <property type="entry name" value="Immunoglobulin"/>
    <property type="match status" value="6"/>
</dbReference>
<evidence type="ECO:0000313" key="6">
    <source>
        <dbReference type="EMBL" id="AAH84632.1"/>
    </source>
</evidence>
<dbReference type="SMART" id="SM00407">
    <property type="entry name" value="IGc1"/>
    <property type="match status" value="2"/>
</dbReference>
<proteinExistence type="evidence at transcript level"/>
<dbReference type="InterPro" id="IPR050380">
    <property type="entry name" value="Immune_Resp_Modulators"/>
</dbReference>
<dbReference type="Pfam" id="PF07654">
    <property type="entry name" value="C1-set"/>
    <property type="match status" value="2"/>
</dbReference>
<feature type="domain" description="Ig-like" evidence="5">
    <location>
        <begin position="673"/>
        <end position="802"/>
    </location>
</feature>
<feature type="domain" description="Ig-like" evidence="5">
    <location>
        <begin position="570"/>
        <end position="663"/>
    </location>
</feature>
<dbReference type="CTD" id="495221"/>
<feature type="region of interest" description="Disordered" evidence="2">
    <location>
        <begin position="494"/>
        <end position="521"/>
    </location>
</feature>
<evidence type="ECO:0000259" key="5">
    <source>
        <dbReference type="PROSITE" id="PS50835"/>
    </source>
</evidence>
<reference evidence="8" key="1">
    <citation type="journal article" date="2002" name="Dev. Dyn.">
        <title>Genetic and genomic tools for Xenopus research: The NIH Xenopus initiative.</title>
        <authorList>
            <person name="Klein S.L."/>
            <person name="Strausberg R.L."/>
            <person name="Wagner L."/>
            <person name="Pontius J."/>
            <person name="Clifton S.W."/>
            <person name="Richardson P."/>
        </authorList>
    </citation>
    <scope>NUCLEOTIDE SEQUENCE</scope>
</reference>
<dbReference type="GeneID" id="495221"/>
<keyword evidence="1" id="KW-0393">Immunoglobulin domain</keyword>
<feature type="transmembrane region" description="Helical" evidence="3">
    <location>
        <begin position="254"/>
        <end position="278"/>
    </location>
</feature>
<dbReference type="OrthoDB" id="9983389at2759"/>